<dbReference type="SMART" id="SM01225">
    <property type="entry name" value="G8"/>
    <property type="match status" value="1"/>
</dbReference>
<accession>A0A2P6NLP5</accession>
<keyword evidence="5" id="KW-1185">Reference proteome</keyword>
<reference evidence="4 5" key="1">
    <citation type="journal article" date="2018" name="Genome Biol. Evol.">
        <title>Multiple Roots of Fruiting Body Formation in Amoebozoa.</title>
        <authorList>
            <person name="Hillmann F."/>
            <person name="Forbes G."/>
            <person name="Novohradska S."/>
            <person name="Ferling I."/>
            <person name="Riege K."/>
            <person name="Groth M."/>
            <person name="Westermann M."/>
            <person name="Marz M."/>
            <person name="Spaller T."/>
            <person name="Winckler T."/>
            <person name="Schaap P."/>
            <person name="Glockner G."/>
        </authorList>
    </citation>
    <scope>NUCLEOTIDE SEQUENCE [LARGE SCALE GENOMIC DNA]</scope>
    <source>
        <strain evidence="4 5">Jena</strain>
    </source>
</reference>
<protein>
    <recommendedName>
        <fullName evidence="3">G8 domain-containing protein</fullName>
    </recommendedName>
</protein>
<gene>
    <name evidence="4" type="ORF">PROFUN_07482</name>
</gene>
<dbReference type="InterPro" id="IPR019316">
    <property type="entry name" value="G8_domain"/>
</dbReference>
<dbReference type="InterPro" id="IPR012334">
    <property type="entry name" value="Pectin_lyas_fold"/>
</dbReference>
<dbReference type="InParanoid" id="A0A2P6NLP5"/>
<dbReference type="PANTHER" id="PTHR46769:SF2">
    <property type="entry name" value="FIBROCYSTIN-L ISOFORM 2 PRECURSOR-RELATED"/>
    <property type="match status" value="1"/>
</dbReference>
<keyword evidence="1" id="KW-0732">Signal</keyword>
<name>A0A2P6NLP5_9EUKA</name>
<dbReference type="Pfam" id="PF24606">
    <property type="entry name" value="CEMIP_beta-hel"/>
    <property type="match status" value="1"/>
</dbReference>
<dbReference type="EMBL" id="MDYQ01000056">
    <property type="protein sequence ID" value="PRP84828.1"/>
    <property type="molecule type" value="Genomic_DNA"/>
</dbReference>
<dbReference type="Proteomes" id="UP000241769">
    <property type="component" value="Unassembled WGS sequence"/>
</dbReference>
<dbReference type="Gene3D" id="2.160.20.10">
    <property type="entry name" value="Single-stranded right-handed beta-helix, Pectin lyase-like"/>
    <property type="match status" value="1"/>
</dbReference>
<evidence type="ECO:0000313" key="5">
    <source>
        <dbReference type="Proteomes" id="UP000241769"/>
    </source>
</evidence>
<dbReference type="PROSITE" id="PS51484">
    <property type="entry name" value="G8"/>
    <property type="match status" value="1"/>
</dbReference>
<keyword evidence="2" id="KW-0325">Glycoprotein</keyword>
<organism evidence="4 5">
    <name type="scientific">Planoprotostelium fungivorum</name>
    <dbReference type="NCBI Taxonomy" id="1890364"/>
    <lineage>
        <taxon>Eukaryota</taxon>
        <taxon>Amoebozoa</taxon>
        <taxon>Evosea</taxon>
        <taxon>Variosea</taxon>
        <taxon>Cavosteliida</taxon>
        <taxon>Cavosteliaceae</taxon>
        <taxon>Planoprotostelium</taxon>
    </lineage>
</organism>
<dbReference type="InterPro" id="IPR052387">
    <property type="entry name" value="Fibrocystin"/>
</dbReference>
<evidence type="ECO:0000259" key="3">
    <source>
        <dbReference type="PROSITE" id="PS51484"/>
    </source>
</evidence>
<feature type="domain" description="G8" evidence="3">
    <location>
        <begin position="141"/>
        <end position="261"/>
    </location>
</feature>
<evidence type="ECO:0000256" key="2">
    <source>
        <dbReference type="ARBA" id="ARBA00023180"/>
    </source>
</evidence>
<dbReference type="OrthoDB" id="14714at2759"/>
<evidence type="ECO:0000313" key="4">
    <source>
        <dbReference type="EMBL" id="PRP84828.1"/>
    </source>
</evidence>
<evidence type="ECO:0000256" key="1">
    <source>
        <dbReference type="ARBA" id="ARBA00022729"/>
    </source>
</evidence>
<sequence>MSPHNTNTITFTESAWSMVHHSVTLQPSEKRETKVKLGALVSLYRGDPCPARLRNGFQPILQCYADDGEDSRVSDKPFASSCENRTKVGRHEATSIGTVPTFRLPTRIADSSTSISRDAACALAACPPGLPSGTVNWSSNADWNKFNASITIPQGTTVVLDASPSNAVGVIRVNGVLYILDGTLSLTTEGIVVGPTGKLFIGTVDCPVTKKVIITLVAGATLGTDAYDSTKFGVKGIVAAWGGVIQMFGFTSGPSWTRLASNALQGSQSVQVQQPVSWTVGDSILIASTDFSEVMGPSDPIHKKGNVFPDQHETRKIVSLSSDKKTITLDSPLTFTHWGQGIERAEVGLLTKRIVIQGDVSSDGNSIGGHMMLRYGTHLIQGVEFTRMGQRGTVGRYPIHFHLARFLWGMNVMVTDSSIHDCYQRCVSVHETHGVTLRDNIGYNTFGHCWFLEDGGEHGNAFVRNWAARIKPMDTNPLLLSDTEASGFWISNPNNTFIDNAVSGAFIGFWFVMPVQPLRLSAKFWPDLNVMNPRRTSLPPNGFRGNVIHTIYQDGIQCSNMESDDLGTMTAGGCDNMKVPLVFSDVTVYKTRGPAVWTRGCSPSTWKNIIVADFGRGFDAINDQTAVNWTFVGRSDNTGVPNTNIGISVPSPRGDILPIGGVTHYDVGSGLTVVDSTFINFTDPNVPYGAWAGSTNGPGWDSPPNWLSLNSTMINSNAVAFPQWFGDYTFQSDGILDDGVKGGAYMVGLMPAFAKMPECTYKAAWPGYQCNWFAYGYSHVRLSGDSIVFTPEKSDTTAYKMDYTAGAGVVNRFSKNIIGMVPMGSAVTDIHFLQSMTDGAVYYNGMMNGGLYEILAFNTSGHVFQSFGGFQMTLGQCTKANSWAIFSVSYPQNTTFRIVTTFVSIPAVEHTAVGSFAELNWNTHYYNANEQKLYFLIASDSDQWYMTKGGGEYYYKTPFNSGQYTTIVASCGTNCRRAGKATIASKPSSLPIAVRHDLYEVCLTGLNEAAGTAFLQFYPSYRNTGPRLSYQLYHNLKGLDYAFCLAVNDKCVSAGLTENILGVSWIVPLTRRLWDKIATGGLYLMAKSVTKGNTLLSGALAMQNSDGKVWAPADGSEAGGCSTSYEVLPIYNGTSKFNRFSDAGSYKDDDTSSVKCDGRSLTFINTNPNLNYIFGFSDMNLQPLASKFVSVEFFAKTFTPNTAVNLQMSVQNIWGGAYTSVNVKPYGSNYLVDDEWSFFRVPLSAFNTNNQFHRLTFSAASDIMLGNPGFSMSLSQVRFSTVKATQYSMSAKEVTYTGTLKTRVMSTCVQRFLLPRIEAKISRVWAKSVTAVCLLNLLNRQKQMIHQDDILTRCIILPSIFGWLTSRSMDEPSGGFHILYDHRRRYLKDKTDGKSVPTASNFMAWRRASEEHQKDKEESPPTSPHPRWLEWSRCRSVCRSWRKVADICFDLSGAISFAAGRRYSISLLLQIPCFDPTENNHRPLIEAVCHERHEHLKELLSDGRAEPTSRGSLVLLEAILRSDALSVRLLLEDKRVHPTDMNGFILQVANDIVHQQRTQENTDIDRRPSEPNGLIRALSWPLPVIKSNAPLLTQMKVMFDKHGDWCDHRRHMPRRWHVHVALSDKLNHFKKLSL</sequence>
<comment type="caution">
    <text evidence="4">The sequence shown here is derived from an EMBL/GenBank/DDBJ whole genome shotgun (WGS) entry which is preliminary data.</text>
</comment>
<proteinExistence type="predicted"/>
<dbReference type="Pfam" id="PF10162">
    <property type="entry name" value="G8"/>
    <property type="match status" value="1"/>
</dbReference>
<dbReference type="PANTHER" id="PTHR46769">
    <property type="entry name" value="POLYCYSTIC KIDNEY AND HEPATIC DISEASE 1 (AUTOSOMAL RECESSIVE)-LIKE 1"/>
    <property type="match status" value="1"/>
</dbReference>
<dbReference type="InterPro" id="IPR055401">
    <property type="entry name" value="CEMIP_beta-hel_dom"/>
</dbReference>